<name>A0A7Z0QGK4_9BRAD</name>
<evidence type="ECO:0000259" key="1">
    <source>
        <dbReference type="Pfam" id="PF14525"/>
    </source>
</evidence>
<reference evidence="2" key="1">
    <citation type="submission" date="2020-06" db="EMBL/GenBank/DDBJ databases">
        <title>Whole Genome Sequence of Bradyrhizobium sp. Strain 323S2.</title>
        <authorList>
            <person name="Bromfield E.S.P."/>
        </authorList>
    </citation>
    <scope>NUCLEOTIDE SEQUENCE [LARGE SCALE GENOMIC DNA]</scope>
    <source>
        <strain evidence="2">323S2</strain>
    </source>
</reference>
<organism evidence="2">
    <name type="scientific">Bradyrhizobium barranii subsp. barranii</name>
    <dbReference type="NCBI Taxonomy" id="2823807"/>
    <lineage>
        <taxon>Bacteria</taxon>
        <taxon>Pseudomonadati</taxon>
        <taxon>Pseudomonadota</taxon>
        <taxon>Alphaproteobacteria</taxon>
        <taxon>Hyphomicrobiales</taxon>
        <taxon>Nitrobacteraceae</taxon>
        <taxon>Bradyrhizobium</taxon>
        <taxon>Bradyrhizobium barranii</taxon>
    </lineage>
</organism>
<comment type="caution">
    <text evidence="2">The sequence shown here is derived from an EMBL/GenBank/DDBJ whole genome shotgun (WGS) entry which is preliminary data.</text>
</comment>
<dbReference type="Pfam" id="PF14525">
    <property type="entry name" value="AraC_binding_2"/>
    <property type="match status" value="1"/>
</dbReference>
<proteinExistence type="predicted"/>
<sequence length="149" mass="16652">MQEQFDLSRTSLHVLDCNCSDCAVRIDKQIQQFLLLQLSLRGEAELSQDGMMDRISPGQFKIIHGDSPLRGCLLPGYWSMVLLVLRAALSAALAKLDNNSKSRSSLRPHVLEKAGAEPHWHLCARHYAPISTSLVRRLCADLSRGAWKT</sequence>
<dbReference type="InterPro" id="IPR035418">
    <property type="entry name" value="AraC-bd_2"/>
</dbReference>
<accession>A0A7Z0QGK4</accession>
<feature type="domain" description="Transcription regulator HTH AraC- type ligand binding" evidence="1">
    <location>
        <begin position="6"/>
        <end position="122"/>
    </location>
</feature>
<dbReference type="RefSeq" id="WP_166351105.1">
    <property type="nucleotide sequence ID" value="NZ_CP088280.1"/>
</dbReference>
<gene>
    <name evidence="2" type="ORF">G6321_32625</name>
</gene>
<dbReference type="AlphaFoldDB" id="A0A7Z0QGK4"/>
<dbReference type="EMBL" id="JACBFH010000001">
    <property type="protein sequence ID" value="NYY92952.1"/>
    <property type="molecule type" value="Genomic_DNA"/>
</dbReference>
<protein>
    <recommendedName>
        <fullName evidence="1">Transcription regulator HTH AraC- type ligand binding domain-containing protein</fullName>
    </recommendedName>
</protein>
<evidence type="ECO:0000313" key="2">
    <source>
        <dbReference type="EMBL" id="NYY92952.1"/>
    </source>
</evidence>